<feature type="transmembrane region" description="Helical" evidence="6">
    <location>
        <begin position="129"/>
        <end position="153"/>
    </location>
</feature>
<comment type="similarity">
    <text evidence="6">Belongs to the insect chemoreceptor superfamily. Gustatory receptor (GR) family.</text>
</comment>
<keyword evidence="6 8" id="KW-0675">Receptor</keyword>
<comment type="caution">
    <text evidence="6">Lacks conserved residue(s) required for the propagation of feature annotation.</text>
</comment>
<dbReference type="GO" id="GO:0007165">
    <property type="term" value="P:signal transduction"/>
    <property type="evidence" value="ECO:0007669"/>
    <property type="project" value="UniProtKB-KW"/>
</dbReference>
<dbReference type="Pfam" id="PF08395">
    <property type="entry name" value="7tm_7"/>
    <property type="match status" value="1"/>
</dbReference>
<reference evidence="8" key="2">
    <citation type="submission" date="2025-08" db="UniProtKB">
        <authorList>
            <consortium name="RefSeq"/>
        </authorList>
    </citation>
    <scope>IDENTIFICATION</scope>
    <source>
        <strain evidence="8">MV-25-SWS-2005</strain>
        <tissue evidence="8">Whole body</tissue>
    </source>
</reference>
<feature type="transmembrane region" description="Helical" evidence="6">
    <location>
        <begin position="70"/>
        <end position="92"/>
    </location>
</feature>
<dbReference type="Proteomes" id="UP000001819">
    <property type="component" value="Chromosome 3"/>
</dbReference>
<evidence type="ECO:0000313" key="8">
    <source>
        <dbReference type="RefSeq" id="XP_033235093.1"/>
    </source>
</evidence>
<feature type="transmembrane region" description="Helical" evidence="6">
    <location>
        <begin position="6"/>
        <end position="25"/>
    </location>
</feature>
<proteinExistence type="inferred from homology"/>
<keyword evidence="7" id="KW-1185">Reference proteome</keyword>
<keyword evidence="3 6" id="KW-0812">Transmembrane</keyword>
<sequence length="374" mass="43376">MGRFLLLDIFQWFAVIIGLTSYRVVDDRFVQTRLSRMYTLIVNVITVTMLPAATLDLFNSFSMGFWLPQFMWITPYVLHAVNYAVIVHTLIFRGHRNIIQMELHHLSVKLNREMGRAGKQMNSTLRRLFYLKTLTLSCMCLWHFLQSFIFIGVSSLSKILGLIIINSGFMILMSIVHCYFVSLWKVAIGYDFVNQQLEELIATRSPLISRYAEELRSLWSLHASLSLTAHKINRIYGRQMLASRFEYITFTAVDSYMEIIYYFSESAPAISKCFGISFFSIRTIDFFMADYICDLVAQYQSMPKHTASEGVMSNELSSFVIYQNSMNLNLKICGLFPANRKQWLNMMACILGNSAVLMQYHLMMSGKEEKYFKS</sequence>
<evidence type="ECO:0000256" key="5">
    <source>
        <dbReference type="ARBA" id="ARBA00023136"/>
    </source>
</evidence>
<keyword evidence="2 6" id="KW-1003">Cell membrane</keyword>
<protein>
    <recommendedName>
        <fullName evidence="6">Gustatory receptor</fullName>
    </recommendedName>
</protein>
<keyword evidence="5 6" id="KW-0472">Membrane</keyword>
<dbReference type="FunCoup" id="A0A6I8VVW6">
    <property type="interactions" value="6"/>
</dbReference>
<dbReference type="AlphaFoldDB" id="A0A6I8VVW6"/>
<keyword evidence="4 6" id="KW-1133">Transmembrane helix</keyword>
<organism evidence="7 8">
    <name type="scientific">Drosophila pseudoobscura pseudoobscura</name>
    <name type="common">Fruit fly</name>
    <dbReference type="NCBI Taxonomy" id="46245"/>
    <lineage>
        <taxon>Eukaryota</taxon>
        <taxon>Metazoa</taxon>
        <taxon>Ecdysozoa</taxon>
        <taxon>Arthropoda</taxon>
        <taxon>Hexapoda</taxon>
        <taxon>Insecta</taxon>
        <taxon>Pterygota</taxon>
        <taxon>Neoptera</taxon>
        <taxon>Endopterygota</taxon>
        <taxon>Diptera</taxon>
        <taxon>Brachycera</taxon>
        <taxon>Muscomorpha</taxon>
        <taxon>Ephydroidea</taxon>
        <taxon>Drosophilidae</taxon>
        <taxon>Drosophila</taxon>
        <taxon>Sophophora</taxon>
    </lineage>
</organism>
<dbReference type="InParanoid" id="A0A6I8VVW6"/>
<dbReference type="GO" id="GO:0005886">
    <property type="term" value="C:plasma membrane"/>
    <property type="evidence" value="ECO:0007669"/>
    <property type="project" value="UniProtKB-SubCell"/>
</dbReference>
<name>A0A6I8VVW6_DROPS</name>
<dbReference type="RefSeq" id="XP_033235093.1">
    <property type="nucleotide sequence ID" value="XM_033379202.1"/>
</dbReference>
<dbReference type="InterPro" id="IPR013604">
    <property type="entry name" value="7TM_chemorcpt"/>
</dbReference>
<dbReference type="GO" id="GO:0050909">
    <property type="term" value="P:sensory perception of taste"/>
    <property type="evidence" value="ECO:0007669"/>
    <property type="project" value="InterPro"/>
</dbReference>
<reference evidence="7" key="1">
    <citation type="submission" date="2024-06" db="UniProtKB">
        <authorList>
            <consortium name="RefSeq"/>
        </authorList>
    </citation>
    <scope>NUCLEOTIDE SEQUENCE [LARGE SCALE GENOMIC DNA]</scope>
    <source>
        <strain evidence="7">MV2-25</strain>
    </source>
</reference>
<comment type="subcellular location">
    <subcellularLocation>
        <location evidence="1 6">Cell membrane</location>
        <topology evidence="1 6">Multi-pass membrane protein</topology>
    </subcellularLocation>
</comment>
<evidence type="ECO:0000256" key="2">
    <source>
        <dbReference type="ARBA" id="ARBA00022475"/>
    </source>
</evidence>
<gene>
    <name evidence="8" type="primary">LOC6898205</name>
</gene>
<feature type="transmembrane region" description="Helical" evidence="6">
    <location>
        <begin position="159"/>
        <end position="180"/>
    </location>
</feature>
<evidence type="ECO:0000256" key="3">
    <source>
        <dbReference type="ARBA" id="ARBA00022692"/>
    </source>
</evidence>
<evidence type="ECO:0000313" key="7">
    <source>
        <dbReference type="Proteomes" id="UP000001819"/>
    </source>
</evidence>
<feature type="transmembrane region" description="Helical" evidence="6">
    <location>
        <begin position="37"/>
        <end position="58"/>
    </location>
</feature>
<comment type="function">
    <text evidence="6">Gustatory receptor which mediates acceptance or avoidance behavior, depending on its substrates.</text>
</comment>
<evidence type="ECO:0000256" key="6">
    <source>
        <dbReference type="RuleBase" id="RU363108"/>
    </source>
</evidence>
<dbReference type="KEGG" id="dpo:6898205"/>
<evidence type="ECO:0000256" key="1">
    <source>
        <dbReference type="ARBA" id="ARBA00004651"/>
    </source>
</evidence>
<keyword evidence="6" id="KW-0807">Transducer</keyword>
<accession>A0A6I8VVW6</accession>
<evidence type="ECO:0000256" key="4">
    <source>
        <dbReference type="ARBA" id="ARBA00022989"/>
    </source>
</evidence>